<organism evidence="1 2">
    <name type="scientific">Rhabditophanes sp. KR3021</name>
    <dbReference type="NCBI Taxonomy" id="114890"/>
    <lineage>
        <taxon>Eukaryota</taxon>
        <taxon>Metazoa</taxon>
        <taxon>Ecdysozoa</taxon>
        <taxon>Nematoda</taxon>
        <taxon>Chromadorea</taxon>
        <taxon>Rhabditida</taxon>
        <taxon>Tylenchina</taxon>
        <taxon>Panagrolaimomorpha</taxon>
        <taxon>Strongyloidoidea</taxon>
        <taxon>Alloionematidae</taxon>
        <taxon>Rhabditophanes</taxon>
    </lineage>
</organism>
<accession>A0AC35TN09</accession>
<evidence type="ECO:0000313" key="2">
    <source>
        <dbReference type="WBParaSite" id="RSKR_0000239150.1"/>
    </source>
</evidence>
<proteinExistence type="predicted"/>
<protein>
    <submittedName>
        <fullName evidence="2">Uncharacterized protein</fullName>
    </submittedName>
</protein>
<name>A0AC35TN09_9BILA</name>
<sequence>MSIPPAIEPKEKENVGSTNCASLNSPTALLQPPKTLFKQSEEVSAIVKKNVASANLKSGNFPTFIPQPLKEAFVEQSMTNFKTAGREANEVSQNKTVQSTQLPGDSRTHKFVMSSDKLAEIGNGLTKLDYYHDLIPRSEAEKY</sequence>
<reference evidence="2" key="1">
    <citation type="submission" date="2016-11" db="UniProtKB">
        <authorList>
            <consortium name="WormBaseParasite"/>
        </authorList>
    </citation>
    <scope>IDENTIFICATION</scope>
    <source>
        <strain evidence="2">KR3021</strain>
    </source>
</reference>
<dbReference type="WBParaSite" id="RSKR_0000239150.1">
    <property type="protein sequence ID" value="RSKR_0000239150.1"/>
    <property type="gene ID" value="RSKR_0000239150"/>
</dbReference>
<evidence type="ECO:0000313" key="1">
    <source>
        <dbReference type="Proteomes" id="UP000095286"/>
    </source>
</evidence>
<dbReference type="Proteomes" id="UP000095286">
    <property type="component" value="Unplaced"/>
</dbReference>